<evidence type="ECO:0000256" key="2">
    <source>
        <dbReference type="ARBA" id="ARBA00022840"/>
    </source>
</evidence>
<gene>
    <name evidence="4" type="primary">Abcc5_0</name>
    <name evidence="4" type="ORF">PICGYM_R02510</name>
</gene>
<evidence type="ECO:0000259" key="3">
    <source>
        <dbReference type="PROSITE" id="PS50893"/>
    </source>
</evidence>
<keyword evidence="1" id="KW-0547">Nucleotide-binding</keyword>
<keyword evidence="5" id="KW-1185">Reference proteome</keyword>
<dbReference type="EMBL" id="WEKY01009538">
    <property type="protein sequence ID" value="NWI37288.1"/>
    <property type="molecule type" value="Genomic_DNA"/>
</dbReference>
<sequence length="328" mass="36237">AFTVVTVFNSMTFALKVTPFSVKSLSEASVSVDRFKVSSHLASQFSLLFLMEEVHMIKKKPASPHTAIEVKNATLAWDFSHASVQSSPKLTPKVKKDKKVTKSKKEKMKLQNEGQQAVLAEQKGHLLVDSDDHHSPEEEHKIIYLVNLRLQRTLYNIDLEIEKGKLVGICGSVGSGKTSLISAVLGQVRNPVLSSSALLSHLLFHLFALCSTKSVQSMGYNTVLNGCCLRPDLAILPNGDLTEIGERGANLSGGQRQRISLARALYSDRDIYILDDPLSALDAHVGNHIFNSAIRKHLKSKTVLFITHQLQYLVDCDEVIFMKEGCIT</sequence>
<dbReference type="CDD" id="cd03250">
    <property type="entry name" value="ABCC_MRP_domain1"/>
    <property type="match status" value="1"/>
</dbReference>
<keyword evidence="2" id="KW-0067">ATP-binding</keyword>
<dbReference type="GO" id="GO:0042626">
    <property type="term" value="F:ATPase-coupled transmembrane transporter activity"/>
    <property type="evidence" value="ECO:0007669"/>
    <property type="project" value="TreeGrafter"/>
</dbReference>
<dbReference type="Proteomes" id="UP000631391">
    <property type="component" value="Unassembled WGS sequence"/>
</dbReference>
<dbReference type="PROSITE" id="PS00211">
    <property type="entry name" value="ABC_TRANSPORTER_1"/>
    <property type="match status" value="1"/>
</dbReference>
<dbReference type="InterPro" id="IPR017871">
    <property type="entry name" value="ABC_transporter-like_CS"/>
</dbReference>
<feature type="non-terminal residue" evidence="4">
    <location>
        <position position="328"/>
    </location>
</feature>
<dbReference type="InterPro" id="IPR003439">
    <property type="entry name" value="ABC_transporter-like_ATP-bd"/>
</dbReference>
<dbReference type="AlphaFoldDB" id="A0A851B0I5"/>
<proteinExistence type="predicted"/>
<dbReference type="OrthoDB" id="6500128at2759"/>
<dbReference type="GO" id="GO:0005524">
    <property type="term" value="F:ATP binding"/>
    <property type="evidence" value="ECO:0007669"/>
    <property type="project" value="UniProtKB-KW"/>
</dbReference>
<evidence type="ECO:0000256" key="1">
    <source>
        <dbReference type="ARBA" id="ARBA00022741"/>
    </source>
</evidence>
<dbReference type="PROSITE" id="PS50893">
    <property type="entry name" value="ABC_TRANSPORTER_2"/>
    <property type="match status" value="1"/>
</dbReference>
<dbReference type="SUPFAM" id="SSF52540">
    <property type="entry name" value="P-loop containing nucleoside triphosphate hydrolases"/>
    <property type="match status" value="1"/>
</dbReference>
<dbReference type="SMART" id="SM00382">
    <property type="entry name" value="AAA"/>
    <property type="match status" value="1"/>
</dbReference>
<dbReference type="GO" id="GO:0016887">
    <property type="term" value="F:ATP hydrolysis activity"/>
    <property type="evidence" value="ECO:0007669"/>
    <property type="project" value="InterPro"/>
</dbReference>
<accession>A0A851B0I5</accession>
<comment type="caution">
    <text evidence="4">The sequence shown here is derived from an EMBL/GenBank/DDBJ whole genome shotgun (WGS) entry which is preliminary data.</text>
</comment>
<dbReference type="Gene3D" id="3.40.50.300">
    <property type="entry name" value="P-loop containing nucleotide triphosphate hydrolases"/>
    <property type="match status" value="1"/>
</dbReference>
<dbReference type="InterPro" id="IPR003593">
    <property type="entry name" value="AAA+_ATPase"/>
</dbReference>
<feature type="non-terminal residue" evidence="4">
    <location>
        <position position="1"/>
    </location>
</feature>
<protein>
    <submittedName>
        <fullName evidence="4">MRP5 protein</fullName>
    </submittedName>
</protein>
<dbReference type="PANTHER" id="PTHR24223:SF196">
    <property type="entry name" value="ATP-BINDING CASSETTE SUB-FAMILY C MEMBER 5"/>
    <property type="match status" value="1"/>
</dbReference>
<reference evidence="4" key="1">
    <citation type="submission" date="2019-10" db="EMBL/GenBank/DDBJ databases">
        <title>Bird 10,000 Genomes (B10K) Project - Family phase.</title>
        <authorList>
            <person name="Zhang G."/>
        </authorList>
    </citation>
    <scope>NUCLEOTIDE SEQUENCE</scope>
    <source>
        <strain evidence="4">B10K-DU-012-30</strain>
        <tissue evidence="4">Muscle</tissue>
    </source>
</reference>
<evidence type="ECO:0000313" key="5">
    <source>
        <dbReference type="Proteomes" id="UP000631391"/>
    </source>
</evidence>
<dbReference type="InterPro" id="IPR050173">
    <property type="entry name" value="ABC_transporter_C-like"/>
</dbReference>
<dbReference type="GO" id="GO:0016020">
    <property type="term" value="C:membrane"/>
    <property type="evidence" value="ECO:0007669"/>
    <property type="project" value="TreeGrafter"/>
</dbReference>
<feature type="domain" description="ABC transporter" evidence="3">
    <location>
        <begin position="137"/>
        <end position="328"/>
    </location>
</feature>
<evidence type="ECO:0000313" key="4">
    <source>
        <dbReference type="EMBL" id="NWI37288.1"/>
    </source>
</evidence>
<organism evidence="4 5">
    <name type="scientific">Picathartes gymnocephalus</name>
    <name type="common">White-necked rockfowl</name>
    <dbReference type="NCBI Taxonomy" id="175131"/>
    <lineage>
        <taxon>Eukaryota</taxon>
        <taxon>Metazoa</taxon>
        <taxon>Chordata</taxon>
        <taxon>Craniata</taxon>
        <taxon>Vertebrata</taxon>
        <taxon>Euteleostomi</taxon>
        <taxon>Archelosauria</taxon>
        <taxon>Archosauria</taxon>
        <taxon>Dinosauria</taxon>
        <taxon>Saurischia</taxon>
        <taxon>Theropoda</taxon>
        <taxon>Coelurosauria</taxon>
        <taxon>Aves</taxon>
        <taxon>Neognathae</taxon>
        <taxon>Neoaves</taxon>
        <taxon>Telluraves</taxon>
        <taxon>Australaves</taxon>
        <taxon>Passeriformes</taxon>
        <taxon>Picathartidae</taxon>
        <taxon>Picathartes</taxon>
    </lineage>
</organism>
<dbReference type="PANTHER" id="PTHR24223">
    <property type="entry name" value="ATP-BINDING CASSETTE SUB-FAMILY C"/>
    <property type="match status" value="1"/>
</dbReference>
<name>A0A851B0I5_PICGY</name>
<dbReference type="Pfam" id="PF00005">
    <property type="entry name" value="ABC_tran"/>
    <property type="match status" value="1"/>
</dbReference>
<dbReference type="InterPro" id="IPR027417">
    <property type="entry name" value="P-loop_NTPase"/>
</dbReference>